<dbReference type="PANTHER" id="PTHR15002">
    <property type="entry name" value="RIBOSOMAL BIOGENESIS PROTEIN LAS1L"/>
    <property type="match status" value="1"/>
</dbReference>
<accession>A0A5J4Z8M9</accession>
<dbReference type="GO" id="GO:0030687">
    <property type="term" value="C:preribosome, large subunit precursor"/>
    <property type="evidence" value="ECO:0007669"/>
    <property type="project" value="TreeGrafter"/>
</dbReference>
<dbReference type="Proteomes" id="UP000324585">
    <property type="component" value="Unassembled WGS sequence"/>
</dbReference>
<dbReference type="AlphaFoldDB" id="A0A5J4Z8M9"/>
<dbReference type="EMBL" id="VRMN01000001">
    <property type="protein sequence ID" value="KAA8499460.1"/>
    <property type="molecule type" value="Genomic_DNA"/>
</dbReference>
<name>A0A5J4Z8M9_PORPP</name>
<dbReference type="InterPro" id="IPR007174">
    <property type="entry name" value="Las1"/>
</dbReference>
<dbReference type="GO" id="GO:0000470">
    <property type="term" value="P:maturation of LSU-rRNA"/>
    <property type="evidence" value="ECO:0007669"/>
    <property type="project" value="TreeGrafter"/>
</dbReference>
<evidence type="ECO:0000313" key="3">
    <source>
        <dbReference type="Proteomes" id="UP000324585"/>
    </source>
</evidence>
<feature type="compositionally biased region" description="Basic and acidic residues" evidence="1">
    <location>
        <begin position="523"/>
        <end position="532"/>
    </location>
</feature>
<comment type="caution">
    <text evidence="2">The sequence shown here is derived from an EMBL/GenBank/DDBJ whole genome shotgun (WGS) entry which is preliminary data.</text>
</comment>
<keyword evidence="3" id="KW-1185">Reference proteome</keyword>
<organism evidence="2 3">
    <name type="scientific">Porphyridium purpureum</name>
    <name type="common">Red alga</name>
    <name type="synonym">Porphyridium cruentum</name>
    <dbReference type="NCBI Taxonomy" id="35688"/>
    <lineage>
        <taxon>Eukaryota</taxon>
        <taxon>Rhodophyta</taxon>
        <taxon>Bangiophyceae</taxon>
        <taxon>Porphyridiales</taxon>
        <taxon>Porphyridiaceae</taxon>
        <taxon>Porphyridium</taxon>
    </lineage>
</organism>
<dbReference type="GO" id="GO:0090730">
    <property type="term" value="C:Las1 complex"/>
    <property type="evidence" value="ECO:0007669"/>
    <property type="project" value="InterPro"/>
</dbReference>
<evidence type="ECO:0000256" key="1">
    <source>
        <dbReference type="SAM" id="MobiDB-lite"/>
    </source>
</evidence>
<reference evidence="3" key="1">
    <citation type="journal article" date="2019" name="Nat. Commun.">
        <title>Expansion of phycobilisome linker gene families in mesophilic red algae.</title>
        <authorList>
            <person name="Lee J."/>
            <person name="Kim D."/>
            <person name="Bhattacharya D."/>
            <person name="Yoon H.S."/>
        </authorList>
    </citation>
    <scope>NUCLEOTIDE SEQUENCE [LARGE SCALE GENOMIC DNA]</scope>
    <source>
        <strain evidence="3">CCMP 1328</strain>
    </source>
</reference>
<proteinExistence type="predicted"/>
<dbReference type="GO" id="GO:0000460">
    <property type="term" value="P:maturation of 5.8S rRNA"/>
    <property type="evidence" value="ECO:0007669"/>
    <property type="project" value="TreeGrafter"/>
</dbReference>
<dbReference type="OrthoDB" id="10263222at2759"/>
<gene>
    <name evidence="2" type="ORF">FVE85_7045</name>
</gene>
<dbReference type="Pfam" id="PF04031">
    <property type="entry name" value="Las1"/>
    <property type="match status" value="1"/>
</dbReference>
<feature type="region of interest" description="Disordered" evidence="1">
    <location>
        <begin position="519"/>
        <end position="550"/>
    </location>
</feature>
<evidence type="ECO:0000313" key="2">
    <source>
        <dbReference type="EMBL" id="KAA8499460.1"/>
    </source>
</evidence>
<dbReference type="PANTHER" id="PTHR15002:SF0">
    <property type="entry name" value="RIBOSOMAL BIOGENESIS PROTEIN LAS1L"/>
    <property type="match status" value="1"/>
</dbReference>
<sequence length="593" mass="65935">MEEDGGGGAGVGETHHHHEIREKAHVVAWQTWDEWEPVCRAFVRWDSDAALAMRAVRTVRAWRSSRGLPLIVDTTAQLVELLLMNDCSETSLHSDAKVSSLPPHATRLALALALTRFVNGLTEHHQRGKYARSVAMIAKGMDLPPLLVELRHDATHKTLPSLDALRFASRQCVRWMIDKYWLPQAERVDILLLADSFRPMLASLAECVRKKRSRRKVEDQLAKILGVCSEYRMENVLVPLLVKEHLCLAHEDDSILDARVARNRFDLAYAQWAPLLIDLSVWRPGFGRALVMYILEAVCSGGSLGRRDQKWVGMLWLQHLLGKQSLLLVKLTNKNVDQIGAKLLNKSSHVLRQLLNPQHVLLRLCSLSGGEYTDGPPAELTLEVAINYLNCIDMDPEVDFCLREMLKCAVHGNLRLENASGGRTSQISGEPLRAETVPDTFVDEYERKVRDVLAKVQGSSSRNALAVQKSIIKRSSGGRAAQPVGSPWRLEEAVSVEQLRRQSRGASILQSVYSTFVSSSSRSTEDSNRDECGSGDATLENTVTDKSDSLDDIMDSGYVPASDVIFPDAAPVQLSSGVLHLLPRLVNDMLQTS</sequence>
<protein>
    <submittedName>
        <fullName evidence="2">Pre-rRNA-processing protein las1</fullName>
    </submittedName>
</protein>
<dbReference type="GO" id="GO:0004519">
    <property type="term" value="F:endonuclease activity"/>
    <property type="evidence" value="ECO:0007669"/>
    <property type="project" value="InterPro"/>
</dbReference>